<proteinExistence type="predicted"/>
<dbReference type="AlphaFoldDB" id="A0A382F9W1"/>
<reference evidence="1" key="1">
    <citation type="submission" date="2018-05" db="EMBL/GenBank/DDBJ databases">
        <authorList>
            <person name="Lanie J.A."/>
            <person name="Ng W.-L."/>
            <person name="Kazmierczak K.M."/>
            <person name="Andrzejewski T.M."/>
            <person name="Davidsen T.M."/>
            <person name="Wayne K.J."/>
            <person name="Tettelin H."/>
            <person name="Glass J.I."/>
            <person name="Rusch D."/>
            <person name="Podicherti R."/>
            <person name="Tsui H.-C.T."/>
            <person name="Winkler M.E."/>
        </authorList>
    </citation>
    <scope>NUCLEOTIDE SEQUENCE</scope>
</reference>
<protein>
    <recommendedName>
        <fullName evidence="2">Ribosomal subunit interface protein</fullName>
    </recommendedName>
</protein>
<dbReference type="SUPFAM" id="SSF69754">
    <property type="entry name" value="Ribosome binding protein Y (YfiA homologue)"/>
    <property type="match status" value="1"/>
</dbReference>
<dbReference type="Pfam" id="PF02482">
    <property type="entry name" value="Ribosomal_S30AE"/>
    <property type="match status" value="1"/>
</dbReference>
<evidence type="ECO:0008006" key="2">
    <source>
        <dbReference type="Google" id="ProtNLM"/>
    </source>
</evidence>
<evidence type="ECO:0000313" key="1">
    <source>
        <dbReference type="EMBL" id="SVB59730.1"/>
    </source>
</evidence>
<dbReference type="NCBIfam" id="TIGR00741">
    <property type="entry name" value="yfiA"/>
    <property type="match status" value="1"/>
</dbReference>
<name>A0A382F9W1_9ZZZZ</name>
<dbReference type="InterPro" id="IPR003489">
    <property type="entry name" value="RHF/RaiA"/>
</dbReference>
<dbReference type="InterPro" id="IPR036567">
    <property type="entry name" value="RHF-like"/>
</dbReference>
<dbReference type="EMBL" id="UINC01048772">
    <property type="protein sequence ID" value="SVB59730.1"/>
    <property type="molecule type" value="Genomic_DNA"/>
</dbReference>
<sequence>MNIEFTARHFHAPENLRDYAENKVSRITKFYPRAVQCQVILIHENNQFTTELNLSIPQRKLNVKETTSNVTKSIDRAVRKMIHRISRVKTKQRSKN</sequence>
<organism evidence="1">
    <name type="scientific">marine metagenome</name>
    <dbReference type="NCBI Taxonomy" id="408172"/>
    <lineage>
        <taxon>unclassified sequences</taxon>
        <taxon>metagenomes</taxon>
        <taxon>ecological metagenomes</taxon>
    </lineage>
</organism>
<dbReference type="Gene3D" id="3.30.160.100">
    <property type="entry name" value="Ribosome hibernation promotion factor-like"/>
    <property type="match status" value="1"/>
</dbReference>
<gene>
    <name evidence="1" type="ORF">METZ01_LOCUS212584</name>
</gene>
<accession>A0A382F9W1</accession>